<protein>
    <submittedName>
        <fullName evidence="1">Tetratricopeptide repeat protein</fullName>
    </submittedName>
</protein>
<evidence type="ECO:0000313" key="1">
    <source>
        <dbReference type="EMBL" id="WED67077.1"/>
    </source>
</evidence>
<dbReference type="InterPro" id="IPR011990">
    <property type="entry name" value="TPR-like_helical_dom_sf"/>
</dbReference>
<accession>A0AAF0I3F0</accession>
<dbReference type="Pfam" id="PF13424">
    <property type="entry name" value="TPR_12"/>
    <property type="match status" value="2"/>
</dbReference>
<dbReference type="SUPFAM" id="SSF48452">
    <property type="entry name" value="TPR-like"/>
    <property type="match status" value="1"/>
</dbReference>
<dbReference type="EMBL" id="CP119075">
    <property type="protein sequence ID" value="WED67077.1"/>
    <property type="molecule type" value="Genomic_DNA"/>
</dbReference>
<dbReference type="PANTHER" id="PTHR10098">
    <property type="entry name" value="RAPSYN-RELATED"/>
    <property type="match status" value="1"/>
</dbReference>
<dbReference type="Gene3D" id="1.25.40.10">
    <property type="entry name" value="Tetratricopeptide repeat domain"/>
    <property type="match status" value="1"/>
</dbReference>
<name>A0AAF0I3F0_9BACT</name>
<proteinExistence type="predicted"/>
<dbReference type="RefSeq" id="WP_330931340.1">
    <property type="nucleotide sequence ID" value="NZ_CP119075.1"/>
</dbReference>
<dbReference type="InterPro" id="IPR019734">
    <property type="entry name" value="TPR_rpt"/>
</dbReference>
<sequence length="330" mass="36789">MAADHSVETETARFERLFDAANDLLYRHTSRAEKAFRDLLETIPFEHKLTRARVMERLCIALRILGHYHEAIQIGTDAMPLFESGNDDAGLGRVCVALGNVSWSQGDLLKALAYYESALEIRRTLNDPKALAGALGSVANILSELDRLPEAREHYEEALALSESFDDKRFAARTHNNLGECLLLMDECQAAMTHCEASLRAVRALGDRADEPNVLINLGRIQTRLRQWQSALDLLDEAAAAAVIAEDRRTEAEAMMHRAVLTEDRGREDPRYLGQAELFRQEALALTEEIGADNLSLLLHEHSAVAADRRGDKLKATAHWASVNALKARR</sequence>
<keyword evidence="2" id="KW-1185">Reference proteome</keyword>
<evidence type="ECO:0000313" key="2">
    <source>
        <dbReference type="Proteomes" id="UP001218638"/>
    </source>
</evidence>
<dbReference type="AlphaFoldDB" id="A0AAF0I3F0"/>
<dbReference type="KEGG" id="slom:PXH66_09460"/>
<gene>
    <name evidence="1" type="ORF">PXH66_09460</name>
</gene>
<dbReference type="Proteomes" id="UP001218638">
    <property type="component" value="Chromosome"/>
</dbReference>
<dbReference type="SMART" id="SM00028">
    <property type="entry name" value="TPR"/>
    <property type="match status" value="4"/>
</dbReference>
<organism evidence="1 2">
    <name type="scientific">Synoicihabitans lomoniglobus</name>
    <dbReference type="NCBI Taxonomy" id="2909285"/>
    <lineage>
        <taxon>Bacteria</taxon>
        <taxon>Pseudomonadati</taxon>
        <taxon>Verrucomicrobiota</taxon>
        <taxon>Opitutia</taxon>
        <taxon>Opitutales</taxon>
        <taxon>Opitutaceae</taxon>
        <taxon>Synoicihabitans</taxon>
    </lineage>
</organism>
<reference evidence="1" key="1">
    <citation type="submission" date="2023-03" db="EMBL/GenBank/DDBJ databases">
        <title>Lomoglobus Profundus gen. nov., sp. nov., a novel member of the phylum Verrucomicrobia, isolated from deep-marine sediment of South China Sea.</title>
        <authorList>
            <person name="Ahmad T."/>
            <person name="Ishaq S.E."/>
            <person name="Wang F."/>
        </authorList>
    </citation>
    <scope>NUCLEOTIDE SEQUENCE</scope>
    <source>
        <strain evidence="1">LMO-M01</strain>
    </source>
</reference>